<dbReference type="Pfam" id="PF13622">
    <property type="entry name" value="4HBT_3"/>
    <property type="match status" value="1"/>
</dbReference>
<dbReference type="Pfam" id="PF20789">
    <property type="entry name" value="4HBT_3C"/>
    <property type="match status" value="1"/>
</dbReference>
<evidence type="ECO:0000259" key="1">
    <source>
        <dbReference type="Pfam" id="PF13622"/>
    </source>
</evidence>
<sequence>MTDQSLDDVLNAADREGDGLRYPVPAGWTQGRTAYGGFTAALLLHAALDGRDGLPPLRSALVNFTGPVSEPPIVRSEVLRAGRNVTTVNTRAEIDGKVAAQGTFSFGAAQESHVSQGCPAVPSTPPEDTAPFFGEARRAPVAFFNNFETRLIEGALPFSGAERGYNRVWARHKSPAMWDRIEGLLAIADLLPPAVFPMFTRIGPNSSMTWICNILAAQPATRDGWWMVETDLTAAQDGYSSQVMRMWNTDGELVVEGMQSVVVFV</sequence>
<evidence type="ECO:0000313" key="3">
    <source>
        <dbReference type="EMBL" id="MFC3616739.1"/>
    </source>
</evidence>
<dbReference type="EMBL" id="JBHRXI010000049">
    <property type="protein sequence ID" value="MFC3616739.1"/>
    <property type="molecule type" value="Genomic_DNA"/>
</dbReference>
<keyword evidence="4" id="KW-1185">Reference proteome</keyword>
<dbReference type="InterPro" id="IPR049449">
    <property type="entry name" value="TesB_ACOT8-like_N"/>
</dbReference>
<dbReference type="InterPro" id="IPR029069">
    <property type="entry name" value="HotDog_dom_sf"/>
</dbReference>
<comment type="caution">
    <text evidence="3">The sequence shown here is derived from an EMBL/GenBank/DDBJ whole genome shotgun (WGS) entry which is preliminary data.</text>
</comment>
<protein>
    <submittedName>
        <fullName evidence="3">Acyl-CoA thioesterase</fullName>
    </submittedName>
</protein>
<dbReference type="SUPFAM" id="SSF54637">
    <property type="entry name" value="Thioesterase/thiol ester dehydrase-isomerase"/>
    <property type="match status" value="2"/>
</dbReference>
<proteinExistence type="predicted"/>
<gene>
    <name evidence="3" type="ORF">ACFORG_23600</name>
</gene>
<dbReference type="RefSeq" id="WP_386738059.1">
    <property type="nucleotide sequence ID" value="NZ_JBHRXI010000049.1"/>
</dbReference>
<feature type="domain" description="Acyl-CoA thioesterase-like N-terminal HotDog" evidence="1">
    <location>
        <begin position="25"/>
        <end position="107"/>
    </location>
</feature>
<dbReference type="Gene3D" id="2.40.160.210">
    <property type="entry name" value="Acyl-CoA thioesterase, double hotdog domain"/>
    <property type="match status" value="1"/>
</dbReference>
<organism evidence="3 4">
    <name type="scientific">Lutimaribacter marinistellae</name>
    <dbReference type="NCBI Taxonomy" id="1820329"/>
    <lineage>
        <taxon>Bacteria</taxon>
        <taxon>Pseudomonadati</taxon>
        <taxon>Pseudomonadota</taxon>
        <taxon>Alphaproteobacteria</taxon>
        <taxon>Rhodobacterales</taxon>
        <taxon>Roseobacteraceae</taxon>
        <taxon>Lutimaribacter</taxon>
    </lineage>
</organism>
<accession>A0ABV7TMH7</accession>
<dbReference type="InterPro" id="IPR049450">
    <property type="entry name" value="ACOT8-like_C"/>
</dbReference>
<evidence type="ECO:0000313" key="4">
    <source>
        <dbReference type="Proteomes" id="UP001595629"/>
    </source>
</evidence>
<evidence type="ECO:0000259" key="2">
    <source>
        <dbReference type="Pfam" id="PF20789"/>
    </source>
</evidence>
<feature type="domain" description="Acyl-CoA thioesterase-like C-terminal" evidence="2">
    <location>
        <begin position="129"/>
        <end position="263"/>
    </location>
</feature>
<dbReference type="InterPro" id="IPR042171">
    <property type="entry name" value="Acyl-CoA_hotdog"/>
</dbReference>
<dbReference type="Proteomes" id="UP001595629">
    <property type="component" value="Unassembled WGS sequence"/>
</dbReference>
<name>A0ABV7TMH7_9RHOB</name>
<reference evidence="4" key="1">
    <citation type="journal article" date="2019" name="Int. J. Syst. Evol. Microbiol.">
        <title>The Global Catalogue of Microorganisms (GCM) 10K type strain sequencing project: providing services to taxonomists for standard genome sequencing and annotation.</title>
        <authorList>
            <consortium name="The Broad Institute Genomics Platform"/>
            <consortium name="The Broad Institute Genome Sequencing Center for Infectious Disease"/>
            <person name="Wu L."/>
            <person name="Ma J."/>
        </authorList>
    </citation>
    <scope>NUCLEOTIDE SEQUENCE [LARGE SCALE GENOMIC DNA]</scope>
    <source>
        <strain evidence="4">KCTC 42911</strain>
    </source>
</reference>